<dbReference type="InterPro" id="IPR008991">
    <property type="entry name" value="Translation_prot_SH3-like_sf"/>
</dbReference>
<dbReference type="CDD" id="cd06088">
    <property type="entry name" value="KOW_RPL14"/>
    <property type="match status" value="1"/>
</dbReference>
<dbReference type="InterPro" id="IPR014722">
    <property type="entry name" value="Rib_uL2_dom2"/>
</dbReference>
<evidence type="ECO:0008006" key="5">
    <source>
        <dbReference type="Google" id="ProtNLM"/>
    </source>
</evidence>
<evidence type="ECO:0000256" key="2">
    <source>
        <dbReference type="ARBA" id="ARBA00023274"/>
    </source>
</evidence>
<reference evidence="3 4" key="1">
    <citation type="submission" date="2016-10" db="EMBL/GenBank/DDBJ databases">
        <authorList>
            <person name="de Groot N.N."/>
        </authorList>
    </citation>
    <scope>NUCLEOTIDE SEQUENCE [LARGE SCALE GENOMIC DNA]</scope>
    <source>
        <strain evidence="4">P4B,CCM 7963,CECT 7998,DSM 25260,IBRC-M 10614,KCTC 13821</strain>
    </source>
</reference>
<dbReference type="RefSeq" id="WP_091587275.1">
    <property type="nucleotide sequence ID" value="NZ_FNDU01000014.1"/>
</dbReference>
<proteinExistence type="predicted"/>
<dbReference type="EMBL" id="FNDU01000014">
    <property type="protein sequence ID" value="SDI89992.1"/>
    <property type="molecule type" value="Genomic_DNA"/>
</dbReference>
<keyword evidence="1" id="KW-0689">Ribosomal protein</keyword>
<accession>A0A1G8PBZ2</accession>
<gene>
    <name evidence="3" type="ORF">SAMN05216352_11426</name>
</gene>
<evidence type="ECO:0000313" key="3">
    <source>
        <dbReference type="EMBL" id="SDI89992.1"/>
    </source>
</evidence>
<dbReference type="SUPFAM" id="SSF50104">
    <property type="entry name" value="Translation proteins SH3-like domain"/>
    <property type="match status" value="1"/>
</dbReference>
<dbReference type="AlphaFoldDB" id="A0A1G8PBZ2"/>
<protein>
    <recommendedName>
        <fullName evidence="5">Ribosomal protein L14E/L6E/L27E</fullName>
    </recommendedName>
</protein>
<dbReference type="Proteomes" id="UP000199017">
    <property type="component" value="Unassembled WGS sequence"/>
</dbReference>
<name>A0A1G8PBZ2_9BACI</name>
<dbReference type="GO" id="GO:0005840">
    <property type="term" value="C:ribosome"/>
    <property type="evidence" value="ECO:0007669"/>
    <property type="project" value="UniProtKB-KW"/>
</dbReference>
<dbReference type="OrthoDB" id="5244at2"/>
<evidence type="ECO:0000313" key="4">
    <source>
        <dbReference type="Proteomes" id="UP000199017"/>
    </source>
</evidence>
<dbReference type="GO" id="GO:1990904">
    <property type="term" value="C:ribonucleoprotein complex"/>
    <property type="evidence" value="ECO:0007669"/>
    <property type="project" value="UniProtKB-KW"/>
</dbReference>
<dbReference type="Gene3D" id="2.30.30.30">
    <property type="match status" value="1"/>
</dbReference>
<keyword evidence="4" id="KW-1185">Reference proteome</keyword>
<keyword evidence="2" id="KW-0687">Ribonucleoprotein</keyword>
<organism evidence="3 4">
    <name type="scientific">Alteribacillus bidgolensis</name>
    <dbReference type="NCBI Taxonomy" id="930129"/>
    <lineage>
        <taxon>Bacteria</taxon>
        <taxon>Bacillati</taxon>
        <taxon>Bacillota</taxon>
        <taxon>Bacilli</taxon>
        <taxon>Bacillales</taxon>
        <taxon>Bacillaceae</taxon>
        <taxon>Alteribacillus</taxon>
    </lineage>
</organism>
<dbReference type="InterPro" id="IPR041985">
    <property type="entry name" value="Ribosomal_eL14_KOW"/>
</dbReference>
<dbReference type="STRING" id="930129.SAMN05216352_11426"/>
<sequence length="102" mass="11732">MKEAESPPEVGQVVRIKRGREAGNFAVVIGVLNERFLLLADGEKRKFDRAKKKNINHVEIYPHLSNEVKRSIEETGRVTNAKLRFALLYFLKEQPELLKEGE</sequence>
<evidence type="ECO:0000256" key="1">
    <source>
        <dbReference type="ARBA" id="ARBA00022980"/>
    </source>
</evidence>